<dbReference type="AlphaFoldDB" id="A0AAE2D8N6"/>
<sequence length="155" mass="17335">MGFTEVTINKIITMAVHVPYSAWSEQCRALLEVHSKLDALCVCDHGSRVLGSAFKIPEFASITTLSTNQVRAIRLVMPKISSQKPNIDFLNDRFVVVDANSEMLSAKSGKKSLFVELTKTLCIFGLSMDTETENKYAVALEAMQDIQKYYEDAEF</sequence>
<dbReference type="EMBL" id="JALJAT010000001">
    <property type="protein sequence ID" value="KAK4475344.1"/>
    <property type="molecule type" value="Genomic_DNA"/>
</dbReference>
<dbReference type="SUPFAM" id="SSF55770">
    <property type="entry name" value="Profilin (actin-binding protein)"/>
    <property type="match status" value="1"/>
</dbReference>
<evidence type="ECO:0000313" key="2">
    <source>
        <dbReference type="Proteomes" id="UP001292079"/>
    </source>
</evidence>
<dbReference type="Gene3D" id="3.30.450.30">
    <property type="entry name" value="Dynein light chain 2a, cytoplasmic"/>
    <property type="match status" value="1"/>
</dbReference>
<protein>
    <recommendedName>
        <fullName evidence="3">Profilin</fullName>
    </recommendedName>
</protein>
<proteinExistence type="predicted"/>
<name>A0AAE2D8N6_SCHME</name>
<comment type="caution">
    <text evidence="1">The sequence shown here is derived from an EMBL/GenBank/DDBJ whole genome shotgun (WGS) entry which is preliminary data.</text>
</comment>
<reference evidence="1" key="1">
    <citation type="submission" date="2022-04" db="EMBL/GenBank/DDBJ databases">
        <authorList>
            <person name="Xu L."/>
            <person name="Lv Z."/>
        </authorList>
    </citation>
    <scope>NUCLEOTIDE SEQUENCE</scope>
    <source>
        <strain evidence="1">LV_2022a</strain>
    </source>
</reference>
<evidence type="ECO:0000313" key="1">
    <source>
        <dbReference type="EMBL" id="KAK4475344.1"/>
    </source>
</evidence>
<dbReference type="Proteomes" id="UP001292079">
    <property type="component" value="Unassembled WGS sequence"/>
</dbReference>
<evidence type="ECO:0008006" key="3">
    <source>
        <dbReference type="Google" id="ProtNLM"/>
    </source>
</evidence>
<dbReference type="InterPro" id="IPR036140">
    <property type="entry name" value="PFN_sf"/>
</dbReference>
<reference evidence="1" key="2">
    <citation type="journal article" date="2023" name="Infect Dis Poverty">
        <title>Chromosome-scale genome of the human blood fluke Schistosoma mekongi and its implications for public health.</title>
        <authorList>
            <person name="Zhou M."/>
            <person name="Xu L."/>
            <person name="Xu D."/>
            <person name="Chen W."/>
            <person name="Khan J."/>
            <person name="Hu Y."/>
            <person name="Huang H."/>
            <person name="Wei H."/>
            <person name="Zhang Y."/>
            <person name="Chusongsang P."/>
            <person name="Tanasarnprasert K."/>
            <person name="Hu X."/>
            <person name="Limpanont Y."/>
            <person name="Lv Z."/>
        </authorList>
    </citation>
    <scope>NUCLEOTIDE SEQUENCE</scope>
    <source>
        <strain evidence="1">LV_2022a</strain>
    </source>
</reference>
<organism evidence="1 2">
    <name type="scientific">Schistosoma mekongi</name>
    <name type="common">Parasitic worm</name>
    <dbReference type="NCBI Taxonomy" id="38744"/>
    <lineage>
        <taxon>Eukaryota</taxon>
        <taxon>Metazoa</taxon>
        <taxon>Spiralia</taxon>
        <taxon>Lophotrochozoa</taxon>
        <taxon>Platyhelminthes</taxon>
        <taxon>Trematoda</taxon>
        <taxon>Digenea</taxon>
        <taxon>Strigeidida</taxon>
        <taxon>Schistosomatoidea</taxon>
        <taxon>Schistosomatidae</taxon>
        <taxon>Schistosoma</taxon>
    </lineage>
</organism>
<accession>A0AAE2D8N6</accession>
<gene>
    <name evidence="1" type="ORF">MN116_002408</name>
</gene>
<keyword evidence="2" id="KW-1185">Reference proteome</keyword>